<proteinExistence type="predicted"/>
<accession>A0A2P2QFI6</accession>
<dbReference type="AlphaFoldDB" id="A0A2P2QFI6"/>
<dbReference type="EMBL" id="GGEC01085153">
    <property type="protein sequence ID" value="MBX65637.1"/>
    <property type="molecule type" value="Transcribed_RNA"/>
</dbReference>
<evidence type="ECO:0000313" key="1">
    <source>
        <dbReference type="EMBL" id="MBX65637.1"/>
    </source>
</evidence>
<sequence length="32" mass="3344">MSSAAACSSVNFTYRECAPPSSALGHHDLSFV</sequence>
<name>A0A2P2QFI6_RHIMU</name>
<protein>
    <submittedName>
        <fullName evidence="1">Uncharacterized protein</fullName>
    </submittedName>
</protein>
<organism evidence="1">
    <name type="scientific">Rhizophora mucronata</name>
    <name type="common">Asiatic mangrove</name>
    <dbReference type="NCBI Taxonomy" id="61149"/>
    <lineage>
        <taxon>Eukaryota</taxon>
        <taxon>Viridiplantae</taxon>
        <taxon>Streptophyta</taxon>
        <taxon>Embryophyta</taxon>
        <taxon>Tracheophyta</taxon>
        <taxon>Spermatophyta</taxon>
        <taxon>Magnoliopsida</taxon>
        <taxon>eudicotyledons</taxon>
        <taxon>Gunneridae</taxon>
        <taxon>Pentapetalae</taxon>
        <taxon>rosids</taxon>
        <taxon>fabids</taxon>
        <taxon>Malpighiales</taxon>
        <taxon>Rhizophoraceae</taxon>
        <taxon>Rhizophora</taxon>
    </lineage>
</organism>
<reference evidence="1" key="1">
    <citation type="submission" date="2018-02" db="EMBL/GenBank/DDBJ databases">
        <title>Rhizophora mucronata_Transcriptome.</title>
        <authorList>
            <person name="Meera S.P."/>
            <person name="Sreeshan A."/>
            <person name="Augustine A."/>
        </authorList>
    </citation>
    <scope>NUCLEOTIDE SEQUENCE</scope>
    <source>
        <tissue evidence="1">Leaf</tissue>
    </source>
</reference>